<dbReference type="AlphaFoldDB" id="A0A0K2T4V1"/>
<proteinExistence type="predicted"/>
<organism evidence="1">
    <name type="scientific">Lepeophtheirus salmonis</name>
    <name type="common">Salmon louse</name>
    <name type="synonym">Caligus salmonis</name>
    <dbReference type="NCBI Taxonomy" id="72036"/>
    <lineage>
        <taxon>Eukaryota</taxon>
        <taxon>Metazoa</taxon>
        <taxon>Ecdysozoa</taxon>
        <taxon>Arthropoda</taxon>
        <taxon>Crustacea</taxon>
        <taxon>Multicrustacea</taxon>
        <taxon>Hexanauplia</taxon>
        <taxon>Copepoda</taxon>
        <taxon>Siphonostomatoida</taxon>
        <taxon>Caligidae</taxon>
        <taxon>Lepeophtheirus</taxon>
    </lineage>
</organism>
<reference evidence="1" key="1">
    <citation type="submission" date="2014-05" db="EMBL/GenBank/DDBJ databases">
        <authorList>
            <person name="Chronopoulou M."/>
        </authorList>
    </citation>
    <scope>NUCLEOTIDE SEQUENCE</scope>
    <source>
        <tissue evidence="1">Whole organism</tissue>
    </source>
</reference>
<accession>A0A0K2T4V1</accession>
<protein>
    <submittedName>
        <fullName evidence="1">Uncharacterized protein</fullName>
    </submittedName>
</protein>
<feature type="non-terminal residue" evidence="1">
    <location>
        <position position="1"/>
    </location>
</feature>
<dbReference type="EMBL" id="HACA01003469">
    <property type="protein sequence ID" value="CDW20830.1"/>
    <property type="molecule type" value="Transcribed_RNA"/>
</dbReference>
<evidence type="ECO:0000313" key="1">
    <source>
        <dbReference type="EMBL" id="CDW20830.1"/>
    </source>
</evidence>
<sequence length="81" mass="9384">YYHVGSCIILPPARRRQSLLLCVQKNISKQRRCTILPNYGIIVCTLIIRANSNLTQSTTFQTLILQPFISKDKEKRCKCSW</sequence>
<name>A0A0K2T4V1_LEPSM</name>